<evidence type="ECO:0000256" key="1">
    <source>
        <dbReference type="ARBA" id="ARBA00004370"/>
    </source>
</evidence>
<evidence type="ECO:0000256" key="3">
    <source>
        <dbReference type="ARBA" id="ARBA00022692"/>
    </source>
</evidence>
<evidence type="ECO:0000313" key="7">
    <source>
        <dbReference type="EMBL" id="RXK42030.1"/>
    </source>
</evidence>
<dbReference type="InterPro" id="IPR007014">
    <property type="entry name" value="FUN14"/>
</dbReference>
<dbReference type="OrthoDB" id="163794at2759"/>
<proteinExistence type="inferred from homology"/>
<evidence type="ECO:0000256" key="5">
    <source>
        <dbReference type="ARBA" id="ARBA00023136"/>
    </source>
</evidence>
<dbReference type="InParanoid" id="A0A4Q1BVC2"/>
<comment type="subcellular location">
    <subcellularLocation>
        <location evidence="1">Membrane</location>
    </subcellularLocation>
</comment>
<protein>
    <recommendedName>
        <fullName evidence="9">FUN14 family protein</fullName>
    </recommendedName>
</protein>
<keyword evidence="4 6" id="KW-1133">Transmembrane helix</keyword>
<sequence>MIYSLTKPSSIIQCDTHPVPTPGTPPESILNVYQLGFGTVCGICTGVFVKKGLRALAFVLGGIFVLLQYLSSRKFISVDWARLAGKYDETFGTPSASGNKATPTIQAAWNWFVDFVTANFQQRASFIAGLVLGIRLG</sequence>
<comment type="similarity">
    <text evidence="2">Belongs to the FUN14 family.</text>
</comment>
<dbReference type="PANTHER" id="PTHR21346">
    <property type="entry name" value="FUN14 DOMAIN CONTAINING"/>
    <property type="match status" value="1"/>
</dbReference>
<evidence type="ECO:0000313" key="8">
    <source>
        <dbReference type="Proteomes" id="UP000289152"/>
    </source>
</evidence>
<dbReference type="AlphaFoldDB" id="A0A4Q1BVC2"/>
<evidence type="ECO:0000256" key="4">
    <source>
        <dbReference type="ARBA" id="ARBA00022989"/>
    </source>
</evidence>
<dbReference type="PANTHER" id="PTHR21346:SF10">
    <property type="entry name" value="TRANSMEMBRANE PROTEIN"/>
    <property type="match status" value="1"/>
</dbReference>
<keyword evidence="8" id="KW-1185">Reference proteome</keyword>
<feature type="transmembrane region" description="Helical" evidence="6">
    <location>
        <begin position="28"/>
        <end position="48"/>
    </location>
</feature>
<reference evidence="7 8" key="1">
    <citation type="submission" date="2016-06" db="EMBL/GenBank/DDBJ databases">
        <title>Evolution of pathogenesis and genome organization in the Tremellales.</title>
        <authorList>
            <person name="Cuomo C."/>
            <person name="Litvintseva A."/>
            <person name="Heitman J."/>
            <person name="Chen Y."/>
            <person name="Sun S."/>
            <person name="Springer D."/>
            <person name="Dromer F."/>
            <person name="Young S."/>
            <person name="Zeng Q."/>
            <person name="Chapman S."/>
            <person name="Gujja S."/>
            <person name="Saif S."/>
            <person name="Birren B."/>
        </authorList>
    </citation>
    <scope>NUCLEOTIDE SEQUENCE [LARGE SCALE GENOMIC DNA]</scope>
    <source>
        <strain evidence="7 8">ATCC 28783</strain>
    </source>
</reference>
<evidence type="ECO:0000256" key="6">
    <source>
        <dbReference type="SAM" id="Phobius"/>
    </source>
</evidence>
<dbReference type="Pfam" id="PF04930">
    <property type="entry name" value="FUN14"/>
    <property type="match status" value="1"/>
</dbReference>
<gene>
    <name evidence="7" type="ORF">M231_00751</name>
</gene>
<name>A0A4Q1BVC2_TREME</name>
<keyword evidence="3 6" id="KW-0812">Transmembrane</keyword>
<accession>A0A4Q1BVC2</accession>
<dbReference type="STRING" id="5217.A0A4Q1BVC2"/>
<organism evidence="7 8">
    <name type="scientific">Tremella mesenterica</name>
    <name type="common">Jelly fungus</name>
    <dbReference type="NCBI Taxonomy" id="5217"/>
    <lineage>
        <taxon>Eukaryota</taxon>
        <taxon>Fungi</taxon>
        <taxon>Dikarya</taxon>
        <taxon>Basidiomycota</taxon>
        <taxon>Agaricomycotina</taxon>
        <taxon>Tremellomycetes</taxon>
        <taxon>Tremellales</taxon>
        <taxon>Tremellaceae</taxon>
        <taxon>Tremella</taxon>
    </lineage>
</organism>
<dbReference type="EMBL" id="SDIL01000004">
    <property type="protein sequence ID" value="RXK42030.1"/>
    <property type="molecule type" value="Genomic_DNA"/>
</dbReference>
<dbReference type="Proteomes" id="UP000289152">
    <property type="component" value="Unassembled WGS sequence"/>
</dbReference>
<evidence type="ECO:0008006" key="9">
    <source>
        <dbReference type="Google" id="ProtNLM"/>
    </source>
</evidence>
<dbReference type="GO" id="GO:0016020">
    <property type="term" value="C:membrane"/>
    <property type="evidence" value="ECO:0007669"/>
    <property type="project" value="UniProtKB-SubCell"/>
</dbReference>
<keyword evidence="5 6" id="KW-0472">Membrane</keyword>
<dbReference type="VEuPathDB" id="FungiDB:TREMEDRAFT_23604"/>
<feature type="transmembrane region" description="Helical" evidence="6">
    <location>
        <begin position="55"/>
        <end position="71"/>
    </location>
</feature>
<comment type="caution">
    <text evidence="7">The sequence shown here is derived from an EMBL/GenBank/DDBJ whole genome shotgun (WGS) entry which is preliminary data.</text>
</comment>
<evidence type="ECO:0000256" key="2">
    <source>
        <dbReference type="ARBA" id="ARBA00009160"/>
    </source>
</evidence>